<dbReference type="SUPFAM" id="SSF50891">
    <property type="entry name" value="Cyclophilin-like"/>
    <property type="match status" value="1"/>
</dbReference>
<keyword evidence="6" id="KW-1185">Reference proteome</keyword>
<dbReference type="AlphaFoldDB" id="E3H7Y3"/>
<dbReference type="InterPro" id="IPR003778">
    <property type="entry name" value="CT_A_B"/>
</dbReference>
<sequence>MKQFEILSPGPLTLIQDCGRYGYQKSGVPVSGSMDSFSYNISNILLENNEDEGVLEFTMLGPKIKFRSQCTIAITGGESSPKLNGKSVPLWETIRVNPQDELSFEIMSKGCRGYIAFAGGIDVPKVMGSRSTYMKGKIGGFEGRQLKAGDILKLKNSEYCTADKKLPHKYRPLYSNHYELRVILGPQDDYFTSAGIDTFLSDKYTVTNECDRMGIRLEGDKIEHASGGDILSDGIVPGSIQVPGQGKPIIMMADCQTTGGYAKIATVVSSDLKKLAQAKPGDTLSFKKVTVEQGQKIFKENIKLMKRIKNEIFLKKDFSGKTFRVSVNSKIYNIEVFEV</sequence>
<evidence type="ECO:0000256" key="2">
    <source>
        <dbReference type="ARBA" id="ARBA00022801"/>
    </source>
</evidence>
<dbReference type="Pfam" id="PF02626">
    <property type="entry name" value="CT_A_B"/>
    <property type="match status" value="1"/>
</dbReference>
<dbReference type="NCBIfam" id="TIGR00724">
    <property type="entry name" value="urea_amlyse_rel"/>
    <property type="match status" value="1"/>
</dbReference>
<dbReference type="Gene3D" id="2.40.100.10">
    <property type="entry name" value="Cyclophilin-like"/>
    <property type="match status" value="1"/>
</dbReference>
<evidence type="ECO:0000256" key="3">
    <source>
        <dbReference type="ARBA" id="ARBA00022840"/>
    </source>
</evidence>
<dbReference type="KEGG" id="ipo:Ilyop_1154"/>
<dbReference type="eggNOG" id="COG1984">
    <property type="taxonomic scope" value="Bacteria"/>
</dbReference>
<dbReference type="STRING" id="572544.Ilyop_1154"/>
<dbReference type="GO" id="GO:0005524">
    <property type="term" value="F:ATP binding"/>
    <property type="evidence" value="ECO:0007669"/>
    <property type="project" value="UniProtKB-KW"/>
</dbReference>
<dbReference type="OrthoDB" id="9782422at2"/>
<proteinExistence type="predicted"/>
<keyword evidence="5" id="KW-0436">Ligase</keyword>
<evidence type="ECO:0000256" key="1">
    <source>
        <dbReference type="ARBA" id="ARBA00022741"/>
    </source>
</evidence>
<dbReference type="GO" id="GO:0016787">
    <property type="term" value="F:hydrolase activity"/>
    <property type="evidence" value="ECO:0007669"/>
    <property type="project" value="UniProtKB-KW"/>
</dbReference>
<dbReference type="EC" id="6.3.4.6" evidence="5"/>
<dbReference type="PANTHER" id="PTHR43309:SF5">
    <property type="entry name" value="5-OXOPROLINASE SUBUNIT C"/>
    <property type="match status" value="1"/>
</dbReference>
<keyword evidence="3" id="KW-0067">ATP-binding</keyword>
<protein>
    <submittedName>
        <fullName evidence="5">Urea amidolyase related protein</fullName>
        <ecNumber evidence="5">6.3.4.6</ecNumber>
    </submittedName>
</protein>
<dbReference type="PANTHER" id="PTHR43309">
    <property type="entry name" value="5-OXOPROLINASE SUBUNIT C"/>
    <property type="match status" value="1"/>
</dbReference>
<dbReference type="GO" id="GO:0004847">
    <property type="term" value="F:urea carboxylase activity"/>
    <property type="evidence" value="ECO:0007669"/>
    <property type="project" value="UniProtKB-EC"/>
</dbReference>
<organism evidence="5 6">
    <name type="scientific">Ilyobacter polytropus (strain ATCC 51220 / DSM 2926 / LMG 16218 / CuHBu1)</name>
    <dbReference type="NCBI Taxonomy" id="572544"/>
    <lineage>
        <taxon>Bacteria</taxon>
        <taxon>Fusobacteriati</taxon>
        <taxon>Fusobacteriota</taxon>
        <taxon>Fusobacteriia</taxon>
        <taxon>Fusobacteriales</taxon>
        <taxon>Fusobacteriaceae</taxon>
        <taxon>Ilyobacter</taxon>
    </lineage>
</organism>
<dbReference type="Proteomes" id="UP000006875">
    <property type="component" value="Chromosome"/>
</dbReference>
<keyword evidence="2" id="KW-0378">Hydrolase</keyword>
<evidence type="ECO:0000313" key="6">
    <source>
        <dbReference type="Proteomes" id="UP000006875"/>
    </source>
</evidence>
<dbReference type="SMART" id="SM00797">
    <property type="entry name" value="AHS2"/>
    <property type="match status" value="1"/>
</dbReference>
<dbReference type="RefSeq" id="WP_013387602.1">
    <property type="nucleotide sequence ID" value="NC_014632.1"/>
</dbReference>
<gene>
    <name evidence="5" type="ordered locus">Ilyop_1154</name>
</gene>
<dbReference type="EMBL" id="CP002281">
    <property type="protein sequence ID" value="ADO82935.1"/>
    <property type="molecule type" value="Genomic_DNA"/>
</dbReference>
<reference evidence="5 6" key="1">
    <citation type="journal article" date="2010" name="Stand. Genomic Sci.">
        <title>Complete genome sequence of Ilyobacter polytropus type strain (CuHbu1).</title>
        <authorList>
            <person name="Sikorski J."/>
            <person name="Chertkov O."/>
            <person name="Lapidus A."/>
            <person name="Nolan M."/>
            <person name="Lucas S."/>
            <person name="Del Rio T.G."/>
            <person name="Tice H."/>
            <person name="Cheng J.F."/>
            <person name="Tapia R."/>
            <person name="Han C."/>
            <person name="Goodwin L."/>
            <person name="Pitluck S."/>
            <person name="Liolios K."/>
            <person name="Ivanova N."/>
            <person name="Mavromatis K."/>
            <person name="Mikhailova N."/>
            <person name="Pati A."/>
            <person name="Chen A."/>
            <person name="Palaniappan K."/>
            <person name="Land M."/>
            <person name="Hauser L."/>
            <person name="Chang Y.J."/>
            <person name="Jeffries C.D."/>
            <person name="Brambilla E."/>
            <person name="Yasawong M."/>
            <person name="Rohde M."/>
            <person name="Pukall R."/>
            <person name="Spring S."/>
            <person name="Goker M."/>
            <person name="Woyke T."/>
            <person name="Bristow J."/>
            <person name="Eisen J.A."/>
            <person name="Markowitz V."/>
            <person name="Hugenholtz P."/>
            <person name="Kyrpides N.C."/>
            <person name="Klenk H.P."/>
        </authorList>
    </citation>
    <scope>NUCLEOTIDE SEQUENCE [LARGE SCALE GENOMIC DNA]</scope>
    <source>
        <strain evidence="6">ATCC 51220 / DSM 2926 / LMG 16218 / CuHBu1</strain>
    </source>
</reference>
<evidence type="ECO:0000259" key="4">
    <source>
        <dbReference type="SMART" id="SM00797"/>
    </source>
</evidence>
<dbReference type="InterPro" id="IPR052708">
    <property type="entry name" value="PxpC"/>
</dbReference>
<name>E3H7Y3_ILYPC</name>
<evidence type="ECO:0000313" key="5">
    <source>
        <dbReference type="EMBL" id="ADO82935.1"/>
    </source>
</evidence>
<dbReference type="HOGENOM" id="CLU_028967_0_0_0"/>
<accession>E3H7Y3</accession>
<keyword evidence="1" id="KW-0547">Nucleotide-binding</keyword>
<feature type="domain" description="Carboxyltransferase" evidence="4">
    <location>
        <begin position="25"/>
        <end position="304"/>
    </location>
</feature>
<dbReference type="InterPro" id="IPR029000">
    <property type="entry name" value="Cyclophilin-like_dom_sf"/>
</dbReference>